<feature type="coiled-coil region" evidence="1">
    <location>
        <begin position="116"/>
        <end position="272"/>
    </location>
</feature>
<dbReference type="PANTHER" id="PTHR46518">
    <property type="entry name" value="COILED-COIL DOMAIN-CONTAINING PROTEIN 151"/>
    <property type="match status" value="1"/>
</dbReference>
<comment type="caution">
    <text evidence="3">The sequence shown here is derived from an EMBL/GenBank/DDBJ whole genome shotgun (WGS) entry which is preliminary data.</text>
</comment>
<dbReference type="GO" id="GO:0097542">
    <property type="term" value="C:ciliary tip"/>
    <property type="evidence" value="ECO:0007669"/>
    <property type="project" value="TreeGrafter"/>
</dbReference>
<sequence length="556" mass="65261">MASEKSSTEEEIIKSINDLKKKIQLSEGQRKAKFELCGIEKKKNTDKINQLKNELKELCANLGKPIKSEEIFNQRAKSAKADFFPLSNKRPDEALDVIEYRIIELNKKLDLKIYQRHRFEEKYNELIEYRERLRVEADQYQRKRCKSAEKTPEKQRISELENKIHHTELNAMEAETVRRKYTSIKSNLLNDSVKYEASLQKLESEIKSQSDEIDKLQAIRSEAFQVRDATRAMLVRQDELAIRQAKERERKLQEQRIIVEERRVELENLEHQLFPSSGMLPQLHRDSVTSLENVGLAANDENLSQYSTSALEDSYKKLMVATGEVEPSMVTHRFVSQKETRNRLTYLRGLTEDDKRKMEAQRSELISKLEMSKFTAEVKSKEINVEEIEELKEKIVQEGKNLCNIIKKTTERKSTKERIMKCLLEIYNSLREFNLNEDKLDTEGKDLDHIALLFVEDAVLAAHKLAQQKQEEQRMRERASHSRLGSRAGYTHQSSSERTEIQQNSQKSKEVQSEEEEIPTRNFIKRQAQMLVDSKSRRRFFRPGRNRMSMQAKKMV</sequence>
<name>A0A8S1CKU0_9INSE</name>
<dbReference type="GO" id="GO:0036158">
    <property type="term" value="P:outer dynein arm assembly"/>
    <property type="evidence" value="ECO:0007669"/>
    <property type="project" value="InterPro"/>
</dbReference>
<dbReference type="OrthoDB" id="269804at2759"/>
<evidence type="ECO:0000313" key="3">
    <source>
        <dbReference type="EMBL" id="CAB3368711.1"/>
    </source>
</evidence>
<evidence type="ECO:0000256" key="1">
    <source>
        <dbReference type="SAM" id="Coils"/>
    </source>
</evidence>
<keyword evidence="4" id="KW-1185">Reference proteome</keyword>
<dbReference type="AlphaFoldDB" id="A0A8S1CKU0"/>
<dbReference type="InterPro" id="IPR033192">
    <property type="entry name" value="ODAD3"/>
</dbReference>
<dbReference type="GO" id="GO:0003341">
    <property type="term" value="P:cilium movement"/>
    <property type="evidence" value="ECO:0007669"/>
    <property type="project" value="InterPro"/>
</dbReference>
<dbReference type="GO" id="GO:0035253">
    <property type="term" value="C:ciliary rootlet"/>
    <property type="evidence" value="ECO:0007669"/>
    <property type="project" value="TreeGrafter"/>
</dbReference>
<proteinExistence type="predicted"/>
<evidence type="ECO:0000256" key="2">
    <source>
        <dbReference type="SAM" id="MobiDB-lite"/>
    </source>
</evidence>
<dbReference type="GO" id="GO:0036064">
    <property type="term" value="C:ciliary basal body"/>
    <property type="evidence" value="ECO:0007669"/>
    <property type="project" value="TreeGrafter"/>
</dbReference>
<gene>
    <name evidence="3" type="ORF">CLODIP_2_CD00841</name>
</gene>
<organism evidence="3 4">
    <name type="scientific">Cloeon dipterum</name>
    <dbReference type="NCBI Taxonomy" id="197152"/>
    <lineage>
        <taxon>Eukaryota</taxon>
        <taxon>Metazoa</taxon>
        <taxon>Ecdysozoa</taxon>
        <taxon>Arthropoda</taxon>
        <taxon>Hexapoda</taxon>
        <taxon>Insecta</taxon>
        <taxon>Pterygota</taxon>
        <taxon>Palaeoptera</taxon>
        <taxon>Ephemeroptera</taxon>
        <taxon>Pisciforma</taxon>
        <taxon>Baetidae</taxon>
        <taxon>Cloeon</taxon>
    </lineage>
</organism>
<feature type="compositionally biased region" description="Basic and acidic residues" evidence="2">
    <location>
        <begin position="469"/>
        <end position="480"/>
    </location>
</feature>
<keyword evidence="1" id="KW-0175">Coiled coil</keyword>
<protein>
    <submittedName>
        <fullName evidence="3">Uncharacterized protein</fullName>
    </submittedName>
</protein>
<accession>A0A8S1CKU0</accession>
<feature type="coiled-coil region" evidence="1">
    <location>
        <begin position="371"/>
        <end position="398"/>
    </location>
</feature>
<dbReference type="PANTHER" id="PTHR46518:SF1">
    <property type="entry name" value="OUTER DYNEIN ARM-DOCKING COMPLEX SUBUNIT 3"/>
    <property type="match status" value="1"/>
</dbReference>
<feature type="region of interest" description="Disordered" evidence="2">
    <location>
        <begin position="466"/>
        <end position="526"/>
    </location>
</feature>
<dbReference type="EMBL" id="CADEPI010000039">
    <property type="protein sequence ID" value="CAB3368711.1"/>
    <property type="molecule type" value="Genomic_DNA"/>
</dbReference>
<reference evidence="3 4" key="1">
    <citation type="submission" date="2020-04" db="EMBL/GenBank/DDBJ databases">
        <authorList>
            <person name="Alioto T."/>
            <person name="Alioto T."/>
            <person name="Gomez Garrido J."/>
        </authorList>
    </citation>
    <scope>NUCLEOTIDE SEQUENCE [LARGE SCALE GENOMIC DNA]</scope>
</reference>
<dbReference type="Proteomes" id="UP000494165">
    <property type="component" value="Unassembled WGS sequence"/>
</dbReference>
<evidence type="ECO:0000313" key="4">
    <source>
        <dbReference type="Proteomes" id="UP000494165"/>
    </source>
</evidence>